<protein>
    <submittedName>
        <fullName evidence="2">Uncharacterized protein</fullName>
    </submittedName>
</protein>
<dbReference type="AlphaFoldDB" id="A0A9P7FPK0"/>
<dbReference type="OrthoDB" id="3173670at2759"/>
<dbReference type="Proteomes" id="UP000717328">
    <property type="component" value="Unassembled WGS sequence"/>
</dbReference>
<proteinExistence type="predicted"/>
<name>A0A9P7FPK0_9AGAR</name>
<gene>
    <name evidence="2" type="ORF">H0H81_009619</name>
</gene>
<accession>A0A9P7FPK0</accession>
<dbReference type="EMBL" id="JABCKI010005999">
    <property type="protein sequence ID" value="KAG5635934.1"/>
    <property type="molecule type" value="Genomic_DNA"/>
</dbReference>
<sequence length="157" mass="17091">MVVTVPPTMTIQTLKEEALSALSSTVNQAEGVPKVHSTDDFELCSAVKEKGRPNGDYEVLDVSRQIRDCGLGSYDSLCLQFRDSSGKFLPTAAICHSIHLTIPNVTVTSMLPHITGDLIPVAFTAPSIEDEVEEEREESPISNIAKGKRKAQFEDSD</sequence>
<evidence type="ECO:0000313" key="2">
    <source>
        <dbReference type="EMBL" id="KAG5635934.1"/>
    </source>
</evidence>
<feature type="region of interest" description="Disordered" evidence="1">
    <location>
        <begin position="129"/>
        <end position="157"/>
    </location>
</feature>
<reference evidence="2" key="1">
    <citation type="submission" date="2021-02" db="EMBL/GenBank/DDBJ databases">
        <authorList>
            <person name="Nieuwenhuis M."/>
            <person name="Van De Peppel L.J.J."/>
        </authorList>
    </citation>
    <scope>NUCLEOTIDE SEQUENCE</scope>
    <source>
        <strain evidence="2">D49</strain>
    </source>
</reference>
<organism evidence="2 3">
    <name type="scientific">Sphagnurus paluster</name>
    <dbReference type="NCBI Taxonomy" id="117069"/>
    <lineage>
        <taxon>Eukaryota</taxon>
        <taxon>Fungi</taxon>
        <taxon>Dikarya</taxon>
        <taxon>Basidiomycota</taxon>
        <taxon>Agaricomycotina</taxon>
        <taxon>Agaricomycetes</taxon>
        <taxon>Agaricomycetidae</taxon>
        <taxon>Agaricales</taxon>
        <taxon>Tricholomatineae</taxon>
        <taxon>Lyophyllaceae</taxon>
        <taxon>Sphagnurus</taxon>
    </lineage>
</organism>
<keyword evidence="3" id="KW-1185">Reference proteome</keyword>
<reference evidence="2" key="2">
    <citation type="submission" date="2021-10" db="EMBL/GenBank/DDBJ databases">
        <title>Phylogenomics reveals ancestral predisposition of the termite-cultivated fungus Termitomyces towards a domesticated lifestyle.</title>
        <authorList>
            <person name="Auxier B."/>
            <person name="Grum-Grzhimaylo A."/>
            <person name="Cardenas M.E."/>
            <person name="Lodge J.D."/>
            <person name="Laessoe T."/>
            <person name="Pedersen O."/>
            <person name="Smith M.E."/>
            <person name="Kuyper T.W."/>
            <person name="Franco-Molano E.A."/>
            <person name="Baroni T.J."/>
            <person name="Aanen D.K."/>
        </authorList>
    </citation>
    <scope>NUCLEOTIDE SEQUENCE</scope>
    <source>
        <strain evidence="2">D49</strain>
    </source>
</reference>
<comment type="caution">
    <text evidence="2">The sequence shown here is derived from an EMBL/GenBank/DDBJ whole genome shotgun (WGS) entry which is preliminary data.</text>
</comment>
<evidence type="ECO:0000313" key="3">
    <source>
        <dbReference type="Proteomes" id="UP000717328"/>
    </source>
</evidence>
<evidence type="ECO:0000256" key="1">
    <source>
        <dbReference type="SAM" id="MobiDB-lite"/>
    </source>
</evidence>